<feature type="compositionally biased region" description="Basic and acidic residues" evidence="2">
    <location>
        <begin position="337"/>
        <end position="352"/>
    </location>
</feature>
<dbReference type="AlphaFoldDB" id="A0A812I4L3"/>
<dbReference type="Proteomes" id="UP000604046">
    <property type="component" value="Unassembled WGS sequence"/>
</dbReference>
<evidence type="ECO:0000313" key="4">
    <source>
        <dbReference type="Proteomes" id="UP000604046"/>
    </source>
</evidence>
<comment type="caution">
    <text evidence="3">The sequence shown here is derived from an EMBL/GenBank/DDBJ whole genome shotgun (WGS) entry which is preliminary data.</text>
</comment>
<organism evidence="3 4">
    <name type="scientific">Symbiodinium natans</name>
    <dbReference type="NCBI Taxonomy" id="878477"/>
    <lineage>
        <taxon>Eukaryota</taxon>
        <taxon>Sar</taxon>
        <taxon>Alveolata</taxon>
        <taxon>Dinophyceae</taxon>
        <taxon>Suessiales</taxon>
        <taxon>Symbiodiniaceae</taxon>
        <taxon>Symbiodinium</taxon>
    </lineage>
</organism>
<evidence type="ECO:0000313" key="3">
    <source>
        <dbReference type="EMBL" id="CAE6972669.1"/>
    </source>
</evidence>
<protein>
    <submittedName>
        <fullName evidence="3">Uncharacterized protein</fullName>
    </submittedName>
</protein>
<feature type="coiled-coil region" evidence="1">
    <location>
        <begin position="69"/>
        <end position="96"/>
    </location>
</feature>
<evidence type="ECO:0000256" key="2">
    <source>
        <dbReference type="SAM" id="MobiDB-lite"/>
    </source>
</evidence>
<feature type="compositionally biased region" description="Basic and acidic residues" evidence="2">
    <location>
        <begin position="304"/>
        <end position="327"/>
    </location>
</feature>
<name>A0A812I4L3_9DINO</name>
<dbReference type="OrthoDB" id="429837at2759"/>
<feature type="compositionally biased region" description="Polar residues" evidence="2">
    <location>
        <begin position="12"/>
        <end position="29"/>
    </location>
</feature>
<keyword evidence="1" id="KW-0175">Coiled coil</keyword>
<accession>A0A812I4L3</accession>
<evidence type="ECO:0000256" key="1">
    <source>
        <dbReference type="SAM" id="Coils"/>
    </source>
</evidence>
<dbReference type="EMBL" id="CAJNDS010000163">
    <property type="protein sequence ID" value="CAE6972669.1"/>
    <property type="molecule type" value="Genomic_DNA"/>
</dbReference>
<feature type="region of interest" description="Disordered" evidence="2">
    <location>
        <begin position="1"/>
        <end position="50"/>
    </location>
</feature>
<gene>
    <name evidence="3" type="ORF">SNAT2548_LOCUS2732</name>
</gene>
<proteinExistence type="predicted"/>
<sequence>MAADSNRRTKGSNKLGSSSDFLSSQVQDSQLDESSGDEVQPVAPLSPPLPLRTVSHVADRVGTLLGTGRDDVIERIEALEAAVASVRKRQVAMEQKHEEGESIRRGQLDCLSQRVFEAEKTQRQVQERTDDAISKAGAAFQKTASNMEQERSNLMCVINQVNQNFEHLSRELSQMTDVVSRGQQELLHVQQEVVDLRQQDVEMSQRVQRLEELQDHRLEALTQRINMQILEIQRQLAPLVNSEMANAAFQAEARACIEDLRHMAYDGEAQCRSFAERFSRLQSEVSAYIADEVRRHIKEGFLDRSRAREPGRPDEAAAEKAAAERRGPLQMQAPSDESAKTWLEGERRKGGLSERLPGRLPPYPDADDLHRDAPAEPKMTKMRPQAERTGLAFRQDDMGILHNGEQRLLELLLTEDNLGDLSTPLGGSRRWLSQGPEAESLPAPTVAGMAGFRVH</sequence>
<reference evidence="3" key="1">
    <citation type="submission" date="2021-02" db="EMBL/GenBank/DDBJ databases">
        <authorList>
            <person name="Dougan E. K."/>
            <person name="Rhodes N."/>
            <person name="Thang M."/>
            <person name="Chan C."/>
        </authorList>
    </citation>
    <scope>NUCLEOTIDE SEQUENCE</scope>
</reference>
<feature type="coiled-coil region" evidence="1">
    <location>
        <begin position="144"/>
        <end position="213"/>
    </location>
</feature>
<keyword evidence="4" id="KW-1185">Reference proteome</keyword>
<feature type="region of interest" description="Disordered" evidence="2">
    <location>
        <begin position="304"/>
        <end position="385"/>
    </location>
</feature>
<feature type="compositionally biased region" description="Basic and acidic residues" evidence="2">
    <location>
        <begin position="367"/>
        <end position="379"/>
    </location>
</feature>